<dbReference type="GO" id="GO:0005886">
    <property type="term" value="C:plasma membrane"/>
    <property type="evidence" value="ECO:0007669"/>
    <property type="project" value="UniProtKB-SubCell"/>
</dbReference>
<dbReference type="Pfam" id="PF04039">
    <property type="entry name" value="MnhB"/>
    <property type="match status" value="1"/>
</dbReference>
<feature type="domain" description="Na+/H+ antiporter MnhB subunit-related protein" evidence="11">
    <location>
        <begin position="584"/>
        <end position="707"/>
    </location>
</feature>
<gene>
    <name evidence="14" type="ORF">C8046_09830</name>
</gene>
<feature type="transmembrane region" description="Helical" evidence="9">
    <location>
        <begin position="612"/>
        <end position="631"/>
    </location>
</feature>
<feature type="domain" description="NADH:quinone oxidoreductase/Mrp antiporter transmembrane" evidence="10">
    <location>
        <begin position="1"/>
        <end position="139"/>
    </location>
</feature>
<evidence type="ECO:0000256" key="2">
    <source>
        <dbReference type="ARBA" id="ARBA00022448"/>
    </source>
</evidence>
<evidence type="ECO:0000259" key="11">
    <source>
        <dbReference type="Pfam" id="PF04039"/>
    </source>
</evidence>
<comment type="subcellular location">
    <subcellularLocation>
        <location evidence="1">Cell membrane</location>
        <topology evidence="1">Multi-pass membrane protein</topology>
    </subcellularLocation>
    <subcellularLocation>
        <location evidence="7">Membrane</location>
        <topology evidence="7">Multi-pass membrane protein</topology>
    </subcellularLocation>
</comment>
<feature type="transmembrane region" description="Helical" evidence="9">
    <location>
        <begin position="281"/>
        <end position="301"/>
    </location>
</feature>
<dbReference type="Gene3D" id="1.20.120.1200">
    <property type="entry name" value="NADH-ubiquinone/plastoquinone oxidoreductase chain 6, subunit NuoJ"/>
    <property type="match status" value="1"/>
</dbReference>
<feature type="transmembrane region" description="Helical" evidence="9">
    <location>
        <begin position="686"/>
        <end position="710"/>
    </location>
</feature>
<protein>
    <submittedName>
        <fullName evidence="14">Na+/H+ antiporter subunit A</fullName>
    </submittedName>
</protein>
<evidence type="ECO:0000313" key="14">
    <source>
        <dbReference type="EMBL" id="PWD50908.1"/>
    </source>
</evidence>
<dbReference type="InterPro" id="IPR025383">
    <property type="entry name" value="MrpA_C/MbhD"/>
</dbReference>
<feature type="transmembrane region" description="Helical" evidence="9">
    <location>
        <begin position="12"/>
        <end position="33"/>
    </location>
</feature>
<feature type="region of interest" description="Disordered" evidence="8">
    <location>
        <begin position="726"/>
        <end position="758"/>
    </location>
</feature>
<evidence type="ECO:0000313" key="15">
    <source>
        <dbReference type="Proteomes" id="UP000245166"/>
    </source>
</evidence>
<feature type="compositionally biased region" description="Basic and acidic residues" evidence="8">
    <location>
        <begin position="535"/>
        <end position="549"/>
    </location>
</feature>
<feature type="transmembrane region" description="Helical" evidence="9">
    <location>
        <begin position="86"/>
        <end position="107"/>
    </location>
</feature>
<feature type="transmembrane region" description="Helical" evidence="9">
    <location>
        <begin position="39"/>
        <end position="65"/>
    </location>
</feature>
<dbReference type="Pfam" id="PF00361">
    <property type="entry name" value="Proton_antipo_M"/>
    <property type="match status" value="1"/>
</dbReference>
<feature type="transmembrane region" description="Helical" evidence="9">
    <location>
        <begin position="127"/>
        <end position="148"/>
    </location>
</feature>
<feature type="transmembrane region" description="Helical" evidence="9">
    <location>
        <begin position="643"/>
        <end position="666"/>
    </location>
</feature>
<keyword evidence="3" id="KW-1003">Cell membrane</keyword>
<feature type="transmembrane region" description="Helical" evidence="9">
    <location>
        <begin position="316"/>
        <end position="334"/>
    </location>
</feature>
<dbReference type="Pfam" id="PF20501">
    <property type="entry name" value="MbhE"/>
    <property type="match status" value="1"/>
</dbReference>
<keyword evidence="5 9" id="KW-1133">Transmembrane helix</keyword>
<evidence type="ECO:0000259" key="13">
    <source>
        <dbReference type="Pfam" id="PF20501"/>
    </source>
</evidence>
<dbReference type="OrthoDB" id="9811798at2"/>
<keyword evidence="15" id="KW-1185">Reference proteome</keyword>
<evidence type="ECO:0000256" key="4">
    <source>
        <dbReference type="ARBA" id="ARBA00022692"/>
    </source>
</evidence>
<dbReference type="Pfam" id="PF13244">
    <property type="entry name" value="MbhD"/>
    <property type="match status" value="1"/>
</dbReference>
<feature type="domain" description="MrpA C-terminal/MbhD" evidence="12">
    <location>
        <begin position="323"/>
        <end position="386"/>
    </location>
</feature>
<evidence type="ECO:0000256" key="7">
    <source>
        <dbReference type="RuleBase" id="RU000320"/>
    </source>
</evidence>
<comment type="caution">
    <text evidence="14">The sequence shown here is derived from an EMBL/GenBank/DDBJ whole genome shotgun (WGS) entry which is preliminary data.</text>
</comment>
<sequence>MLLGGYRALRQWDLKLVLAYGTVSQLGLLIMLVGQSDRAVALAGIAMIGSHAMFKATLFLTVGIVDAATGTRDIHQLSNLRRSMPFLSVVAGLAIASMIGIAPLAGYVAKEAALEGLVHEGGPRSTALLVVLVLGSVLTVAYGLRFWWGAFSRKHGLEDTPTDREAWQMFVSPTVLAVAGLATGLVPALGERLLAPFADTYPTGDAGHLTLWGGFGLPLYLTIGILVGGAALFWWRGRDSGLQRRASFAFDAEETYRRFMRLLDRGAGFVTSLTQRGSLPFYLTVILLVAVLASSTAMLTGDDVRLGDVRAWDSPAQLAVGAVVIFGAIAAARARRRLKAVLLMGISGYGVAVLYELHGAPDLALTQVLVETVTLVVFMLVLRRLPTYFSNRPLADSRWLRAALGTAVGLVVSLLAIIAVNARTATPVSVNFPDEAYDYGYGRNIVNVTLVDIRAWDTMGEISVLLVAATGVASLVFLRVRTARVERASDLAGERLGGIWTEGAAGGDSLVHLQRKGMPHRAGRPSNPGGAEHAATGERHDNTDPDPRARSMTARWVDSTTNALRNQRWISAGATLAPQRRSVILEIATRLLFHTMVVFSVFLLFSGHNAPGGGFAGGLVAGVALVLRYLAGGRYELGEAAPVNAGILLGSGLFLSAGAGVVPMLFGGTVLQSAVLELDGGPLGEIKFVTTVFFDIGVYLVVIGLVLDVLRTLGSEIDRQGEAEGYVAREISHDDSDPDEDDDAMVAAENGSTAGGAR</sequence>
<reference evidence="14 15" key="1">
    <citation type="submission" date="2018-03" db="EMBL/GenBank/DDBJ databases">
        <title>Genome assembly of novel Miniimonas species PCH200.</title>
        <authorList>
            <person name="Thakur V."/>
            <person name="Kumar V."/>
            <person name="Singh D."/>
        </authorList>
    </citation>
    <scope>NUCLEOTIDE SEQUENCE [LARGE SCALE GENOMIC DNA]</scope>
    <source>
        <strain evidence="14 15">PCH200</strain>
    </source>
</reference>
<evidence type="ECO:0000256" key="3">
    <source>
        <dbReference type="ARBA" id="ARBA00022475"/>
    </source>
</evidence>
<accession>A0A2U1ZVA7</accession>
<dbReference type="InterPro" id="IPR001750">
    <property type="entry name" value="ND/Mrp_TM"/>
</dbReference>
<dbReference type="EMBL" id="PYHR01000002">
    <property type="protein sequence ID" value="PWD50908.1"/>
    <property type="molecule type" value="Genomic_DNA"/>
</dbReference>
<feature type="transmembrane region" description="Helical" evidence="9">
    <location>
        <begin position="587"/>
        <end position="606"/>
    </location>
</feature>
<feature type="transmembrane region" description="Helical" evidence="9">
    <location>
        <begin position="169"/>
        <end position="189"/>
    </location>
</feature>
<evidence type="ECO:0000256" key="6">
    <source>
        <dbReference type="ARBA" id="ARBA00023136"/>
    </source>
</evidence>
<evidence type="ECO:0000259" key="10">
    <source>
        <dbReference type="Pfam" id="PF00361"/>
    </source>
</evidence>
<feature type="region of interest" description="Disordered" evidence="8">
    <location>
        <begin position="517"/>
        <end position="551"/>
    </location>
</feature>
<organism evidence="14 15">
    <name type="scientific">Serinibacter arcticus</name>
    <dbReference type="NCBI Taxonomy" id="1655435"/>
    <lineage>
        <taxon>Bacteria</taxon>
        <taxon>Bacillati</taxon>
        <taxon>Actinomycetota</taxon>
        <taxon>Actinomycetes</taxon>
        <taxon>Micrococcales</taxon>
        <taxon>Beutenbergiaceae</taxon>
        <taxon>Serinibacter</taxon>
    </lineage>
</organism>
<dbReference type="InterPro" id="IPR046806">
    <property type="entry name" value="MrpA_C/MbhE"/>
</dbReference>
<dbReference type="PANTHER" id="PTHR43373:SF1">
    <property type="entry name" value="NA(+)_H(+) ANTIPORTER SUBUNIT A"/>
    <property type="match status" value="1"/>
</dbReference>
<proteinExistence type="predicted"/>
<evidence type="ECO:0000259" key="12">
    <source>
        <dbReference type="Pfam" id="PF13244"/>
    </source>
</evidence>
<keyword evidence="4 7" id="KW-0812">Transmembrane</keyword>
<name>A0A2U1ZVA7_9MICO</name>
<evidence type="ECO:0000256" key="1">
    <source>
        <dbReference type="ARBA" id="ARBA00004651"/>
    </source>
</evidence>
<evidence type="ECO:0000256" key="5">
    <source>
        <dbReference type="ARBA" id="ARBA00022989"/>
    </source>
</evidence>
<keyword evidence="6 9" id="KW-0472">Membrane</keyword>
<dbReference type="InterPro" id="IPR042106">
    <property type="entry name" value="Nuo/plastoQ_OxRdtase_6_NuoJ"/>
</dbReference>
<feature type="transmembrane region" description="Helical" evidence="9">
    <location>
        <begin position="341"/>
        <end position="358"/>
    </location>
</feature>
<feature type="transmembrane region" description="Helical" evidence="9">
    <location>
        <begin position="209"/>
        <end position="235"/>
    </location>
</feature>
<feature type="transmembrane region" description="Helical" evidence="9">
    <location>
        <begin position="402"/>
        <end position="422"/>
    </location>
</feature>
<evidence type="ECO:0000256" key="9">
    <source>
        <dbReference type="SAM" id="Phobius"/>
    </source>
</evidence>
<dbReference type="Proteomes" id="UP000245166">
    <property type="component" value="Unassembled WGS sequence"/>
</dbReference>
<dbReference type="AlphaFoldDB" id="A0A2U1ZVA7"/>
<evidence type="ECO:0000256" key="8">
    <source>
        <dbReference type="SAM" id="MobiDB-lite"/>
    </source>
</evidence>
<dbReference type="InterPro" id="IPR050616">
    <property type="entry name" value="CPA3_Na-H_Antiporter_A"/>
</dbReference>
<feature type="transmembrane region" description="Helical" evidence="9">
    <location>
        <begin position="364"/>
        <end position="382"/>
    </location>
</feature>
<feature type="domain" description="MrpA C-terminal/MbhE" evidence="13">
    <location>
        <begin position="403"/>
        <end position="483"/>
    </location>
</feature>
<feature type="transmembrane region" description="Helical" evidence="9">
    <location>
        <begin position="462"/>
        <end position="480"/>
    </location>
</feature>
<dbReference type="PANTHER" id="PTHR43373">
    <property type="entry name" value="NA(+)/H(+) ANTIPORTER SUBUNIT"/>
    <property type="match status" value="1"/>
</dbReference>
<dbReference type="InterPro" id="IPR007182">
    <property type="entry name" value="MnhB"/>
</dbReference>
<keyword evidence="2" id="KW-0813">Transport</keyword>